<proteinExistence type="predicted"/>
<feature type="domain" description="Gliding motility-associated protein GldM N-terminal" evidence="3">
    <location>
        <begin position="20"/>
        <end position="209"/>
    </location>
</feature>
<gene>
    <name evidence="6" type="primary">gldM</name>
    <name evidence="6" type="ORF">GCM10011379_50190</name>
</gene>
<keyword evidence="7" id="KW-1185">Reference proteome</keyword>
<accession>A0A917J2M7</accession>
<dbReference type="EMBL" id="BMIB01000005">
    <property type="protein sequence ID" value="GGH79988.1"/>
    <property type="molecule type" value="Genomic_DNA"/>
</dbReference>
<evidence type="ECO:0000256" key="1">
    <source>
        <dbReference type="SAM" id="SignalP"/>
    </source>
</evidence>
<evidence type="ECO:0000259" key="4">
    <source>
        <dbReference type="Pfam" id="PF21601"/>
    </source>
</evidence>
<evidence type="ECO:0000259" key="3">
    <source>
        <dbReference type="Pfam" id="PF12081"/>
    </source>
</evidence>
<dbReference type="InterPro" id="IPR048406">
    <property type="entry name" value="GldM_Ig-like-2"/>
</dbReference>
<dbReference type="Pfam" id="PF12080">
    <property type="entry name" value="GldM_4th"/>
    <property type="match status" value="1"/>
</dbReference>
<evidence type="ECO:0000313" key="7">
    <source>
        <dbReference type="Proteomes" id="UP000627292"/>
    </source>
</evidence>
<reference evidence="6" key="2">
    <citation type="submission" date="2020-09" db="EMBL/GenBank/DDBJ databases">
        <authorList>
            <person name="Sun Q."/>
            <person name="Zhou Y."/>
        </authorList>
    </citation>
    <scope>NUCLEOTIDE SEQUENCE</scope>
    <source>
        <strain evidence="6">CGMCC 1.15290</strain>
    </source>
</reference>
<organism evidence="6 7">
    <name type="scientific">Filimonas zeae</name>
    <dbReference type="NCBI Taxonomy" id="1737353"/>
    <lineage>
        <taxon>Bacteria</taxon>
        <taxon>Pseudomonadati</taxon>
        <taxon>Bacteroidota</taxon>
        <taxon>Chitinophagia</taxon>
        <taxon>Chitinophagales</taxon>
        <taxon>Chitinophagaceae</taxon>
        <taxon>Filimonas</taxon>
    </lineage>
</organism>
<dbReference type="Pfam" id="PF12081">
    <property type="entry name" value="GldM_1st"/>
    <property type="match status" value="1"/>
</dbReference>
<name>A0A917J2M7_9BACT</name>
<dbReference type="InterPro" id="IPR022719">
    <property type="entry name" value="Motility-assoc_prot_GldM_C"/>
</dbReference>
<evidence type="ECO:0000313" key="6">
    <source>
        <dbReference type="EMBL" id="GGH79988.1"/>
    </source>
</evidence>
<sequence>MINMMYLVLTALLALNVSSEILNAFKTVNNSLIHANEIVDDKNKMVMESFKEKVKDPQTREQAAKWEPLAEKAQSLSNETYKYLEDLKQELKVDAGLTVENGEEHFKEDNMDVPTKLFLEAPKKKGPELLKKLEDFKKQLLDLDPEVRKELEKSLPLDLAVPHTHGSENNKEWDYAYFHMTPVIASITILSKFQNDVRNSEAMVLDNLHKRVGEVKVIFNKFQAIASQSSAYLMPGQELVLTGGVGAFSDAAKPSVTIDGQSVPLNSDGVAEFKTTVGGPGSYTKKMVITYTKPDGTSGQLSKDILYTVGSPTGASVSADRVKVLYIGLDNDLSVSGGNVGDEKVSVKLDNGSLSKTAAGKYVARPSTPGKATVTVVADGKPTTFEFRVKTVPDPIAMIGKEKGGRVPVNSLKAQAGVRAELENFVFEGVKFDILSYVVYGTGAGFSNPGVAQNRGAAFNADSKRVINQLKGGSTLVIDEIKAVGPGGTTRSLPTLAFNCY</sequence>
<feature type="domain" description="Gliding motility-associated protein GldM second immunoglobulin-like" evidence="5">
    <location>
        <begin position="315"/>
        <end position="390"/>
    </location>
</feature>
<feature type="domain" description="Gliding motility-associated protein GldM C-terminal" evidence="2">
    <location>
        <begin position="393"/>
        <end position="495"/>
    </location>
</feature>
<feature type="chain" id="PRO_5036880552" evidence="1">
    <location>
        <begin position="25"/>
        <end position="501"/>
    </location>
</feature>
<feature type="domain" description="Gliding motility-associated protein GldM first immunoglobulin-like" evidence="4">
    <location>
        <begin position="216"/>
        <end position="309"/>
    </location>
</feature>
<dbReference type="AlphaFoldDB" id="A0A917J2M7"/>
<dbReference type="InterPro" id="IPR019859">
    <property type="entry name" value="Motility-assoc_prot_GldM"/>
</dbReference>
<reference evidence="6" key="1">
    <citation type="journal article" date="2014" name="Int. J. Syst. Evol. Microbiol.">
        <title>Complete genome sequence of Corynebacterium casei LMG S-19264T (=DSM 44701T), isolated from a smear-ripened cheese.</title>
        <authorList>
            <consortium name="US DOE Joint Genome Institute (JGI-PGF)"/>
            <person name="Walter F."/>
            <person name="Albersmeier A."/>
            <person name="Kalinowski J."/>
            <person name="Ruckert C."/>
        </authorList>
    </citation>
    <scope>NUCLEOTIDE SEQUENCE</scope>
    <source>
        <strain evidence="6">CGMCC 1.15290</strain>
    </source>
</reference>
<protein>
    <submittedName>
        <fullName evidence="6">Gliding motility protein GldM</fullName>
    </submittedName>
</protein>
<dbReference type="Proteomes" id="UP000627292">
    <property type="component" value="Unassembled WGS sequence"/>
</dbReference>
<dbReference type="NCBIfam" id="TIGR03517">
    <property type="entry name" value="GldM_gliding"/>
    <property type="match status" value="1"/>
</dbReference>
<comment type="caution">
    <text evidence="6">The sequence shown here is derived from an EMBL/GenBank/DDBJ whole genome shotgun (WGS) entry which is preliminary data.</text>
</comment>
<feature type="signal peptide" evidence="1">
    <location>
        <begin position="1"/>
        <end position="24"/>
    </location>
</feature>
<dbReference type="Pfam" id="PF21602">
    <property type="entry name" value="GldM_3rd"/>
    <property type="match status" value="1"/>
</dbReference>
<dbReference type="InterPro" id="IPR022720">
    <property type="entry name" value="Motility-assoc_prot_GldM_N"/>
</dbReference>
<evidence type="ECO:0000259" key="2">
    <source>
        <dbReference type="Pfam" id="PF12080"/>
    </source>
</evidence>
<evidence type="ECO:0000259" key="5">
    <source>
        <dbReference type="Pfam" id="PF21602"/>
    </source>
</evidence>
<dbReference type="InterPro" id="IPR048405">
    <property type="entry name" value="GldM_Ig-like-1"/>
</dbReference>
<dbReference type="Pfam" id="PF21601">
    <property type="entry name" value="GldM_2nd"/>
    <property type="match status" value="1"/>
</dbReference>
<keyword evidence="1" id="KW-0732">Signal</keyword>